<dbReference type="Gene3D" id="1.10.860.10">
    <property type="entry name" value="DNAb Helicase, Chain A"/>
    <property type="match status" value="1"/>
</dbReference>
<dbReference type="AlphaFoldDB" id="A0A382ADD2"/>
<dbReference type="Pfam" id="PF00772">
    <property type="entry name" value="DnaB"/>
    <property type="match status" value="1"/>
</dbReference>
<proteinExistence type="predicted"/>
<dbReference type="GO" id="GO:0003678">
    <property type="term" value="F:DNA helicase activity"/>
    <property type="evidence" value="ECO:0007669"/>
    <property type="project" value="InterPro"/>
</dbReference>
<dbReference type="InterPro" id="IPR036185">
    <property type="entry name" value="DNA_heli_DnaB-like_N_sf"/>
</dbReference>
<dbReference type="PANTHER" id="PTHR30153">
    <property type="entry name" value="REPLICATIVE DNA HELICASE DNAB"/>
    <property type="match status" value="1"/>
</dbReference>
<evidence type="ECO:0000259" key="3">
    <source>
        <dbReference type="Pfam" id="PF00772"/>
    </source>
</evidence>
<dbReference type="GO" id="GO:0006260">
    <property type="term" value="P:DNA replication"/>
    <property type="evidence" value="ECO:0007669"/>
    <property type="project" value="UniProtKB-KW"/>
</dbReference>
<protein>
    <recommendedName>
        <fullName evidence="3">DNA helicase DnaB-like N-terminal domain-containing protein</fullName>
    </recommendedName>
</protein>
<name>A0A382ADD2_9ZZZZ</name>
<dbReference type="PANTHER" id="PTHR30153:SF2">
    <property type="entry name" value="REPLICATIVE DNA HELICASE"/>
    <property type="match status" value="1"/>
</dbReference>
<reference evidence="4" key="1">
    <citation type="submission" date="2018-05" db="EMBL/GenBank/DDBJ databases">
        <authorList>
            <person name="Lanie J.A."/>
            <person name="Ng W.-L."/>
            <person name="Kazmierczak K.M."/>
            <person name="Andrzejewski T.M."/>
            <person name="Davidsen T.M."/>
            <person name="Wayne K.J."/>
            <person name="Tettelin H."/>
            <person name="Glass J.I."/>
            <person name="Rusch D."/>
            <person name="Podicherti R."/>
            <person name="Tsui H.-C.T."/>
            <person name="Winkler M.E."/>
        </authorList>
    </citation>
    <scope>NUCLEOTIDE SEQUENCE</scope>
</reference>
<evidence type="ECO:0000256" key="1">
    <source>
        <dbReference type="ARBA" id="ARBA00022705"/>
    </source>
</evidence>
<evidence type="ECO:0000313" key="4">
    <source>
        <dbReference type="EMBL" id="SVA99558.1"/>
    </source>
</evidence>
<dbReference type="InterPro" id="IPR016136">
    <property type="entry name" value="DNA_helicase_N/primase_C"/>
</dbReference>
<keyword evidence="2" id="KW-0238">DNA-binding</keyword>
<sequence length="138" mass="15688">VRSDSTDTLHDRQAERAALGSMMTDPAIIPDVVDLLGESSEVFFTTDHQLIYDAILSCYERNNATDSLLVANELQNGDNINRAGGAVYLYDLQAEIVETENTRYYAEIIQEKYLRRRMVQAGQQLRELARDQQTELTE</sequence>
<accession>A0A382ADD2</accession>
<gene>
    <name evidence="4" type="ORF">METZ01_LOCUS152412</name>
</gene>
<keyword evidence="1" id="KW-0235">DNA replication</keyword>
<feature type="non-terminal residue" evidence="4">
    <location>
        <position position="1"/>
    </location>
</feature>
<dbReference type="GO" id="GO:0003677">
    <property type="term" value="F:DNA binding"/>
    <property type="evidence" value="ECO:0007669"/>
    <property type="project" value="UniProtKB-KW"/>
</dbReference>
<dbReference type="InterPro" id="IPR007693">
    <property type="entry name" value="DNA_helicase_DnaB-like_N"/>
</dbReference>
<feature type="non-terminal residue" evidence="4">
    <location>
        <position position="138"/>
    </location>
</feature>
<organism evidence="4">
    <name type="scientific">marine metagenome</name>
    <dbReference type="NCBI Taxonomy" id="408172"/>
    <lineage>
        <taxon>unclassified sequences</taxon>
        <taxon>metagenomes</taxon>
        <taxon>ecological metagenomes</taxon>
    </lineage>
</organism>
<dbReference type="GO" id="GO:0005829">
    <property type="term" value="C:cytosol"/>
    <property type="evidence" value="ECO:0007669"/>
    <property type="project" value="TreeGrafter"/>
</dbReference>
<dbReference type="GO" id="GO:0005524">
    <property type="term" value="F:ATP binding"/>
    <property type="evidence" value="ECO:0007669"/>
    <property type="project" value="InterPro"/>
</dbReference>
<evidence type="ECO:0000256" key="2">
    <source>
        <dbReference type="ARBA" id="ARBA00023125"/>
    </source>
</evidence>
<dbReference type="EMBL" id="UINC01024929">
    <property type="protein sequence ID" value="SVA99558.1"/>
    <property type="molecule type" value="Genomic_DNA"/>
</dbReference>
<dbReference type="SUPFAM" id="SSF48024">
    <property type="entry name" value="N-terminal domain of DnaB helicase"/>
    <property type="match status" value="1"/>
</dbReference>
<feature type="domain" description="DNA helicase DnaB-like N-terminal" evidence="3">
    <location>
        <begin position="9"/>
        <end position="111"/>
    </location>
</feature>